<accession>A0A7U8GR35</accession>
<dbReference type="Proteomes" id="UP000002171">
    <property type="component" value="Unassembled WGS sequence"/>
</dbReference>
<evidence type="ECO:0000313" key="1">
    <source>
        <dbReference type="EMBL" id="EAR59797.1"/>
    </source>
</evidence>
<comment type="caution">
    <text evidence="1">The sequence shown here is derived from an EMBL/GenBank/DDBJ whole genome shotgun (WGS) entry which is preliminary data.</text>
</comment>
<protein>
    <submittedName>
        <fullName evidence="1">Uncharacterized protein</fullName>
    </submittedName>
</protein>
<organism evidence="1 2">
    <name type="scientific">Neptuniibacter caesariensis</name>
    <dbReference type="NCBI Taxonomy" id="207954"/>
    <lineage>
        <taxon>Bacteria</taxon>
        <taxon>Pseudomonadati</taxon>
        <taxon>Pseudomonadota</taxon>
        <taxon>Gammaproteobacteria</taxon>
        <taxon>Oceanospirillales</taxon>
        <taxon>Oceanospirillaceae</taxon>
        <taxon>Neptuniibacter</taxon>
    </lineage>
</organism>
<keyword evidence="2" id="KW-1185">Reference proteome</keyword>
<dbReference type="OrthoDB" id="5905816at2"/>
<evidence type="ECO:0000313" key="2">
    <source>
        <dbReference type="Proteomes" id="UP000002171"/>
    </source>
</evidence>
<sequence length="86" mass="9915">MQEKEVKLLFKAGVFDSCQAIPISMARGWTLKFVTKQDEVITLDLQRSKKEREFKSLDGAAAVAKRIGFEWLKVQIGDLEWQEKVK</sequence>
<dbReference type="EMBL" id="AAOW01000032">
    <property type="protein sequence ID" value="EAR59797.1"/>
    <property type="molecule type" value="Genomic_DNA"/>
</dbReference>
<name>A0A7U8GR35_NEPCE</name>
<dbReference type="AlphaFoldDB" id="A0A7U8GR35"/>
<dbReference type="RefSeq" id="WP_007022170.1">
    <property type="nucleotide sequence ID" value="NZ_CH724126.1"/>
</dbReference>
<gene>
    <name evidence="1" type="ORF">MED92_08545</name>
</gene>
<proteinExistence type="predicted"/>
<reference evidence="1 2" key="1">
    <citation type="submission" date="2006-02" db="EMBL/GenBank/DDBJ databases">
        <authorList>
            <person name="Pinhassi J."/>
            <person name="Pedros-Alio C."/>
            <person name="Ferriera S."/>
            <person name="Johnson J."/>
            <person name="Kravitz S."/>
            <person name="Halpern A."/>
            <person name="Remington K."/>
            <person name="Beeson K."/>
            <person name="Tran B."/>
            <person name="Rogers Y.-H."/>
            <person name="Friedman R."/>
            <person name="Venter J.C."/>
        </authorList>
    </citation>
    <scope>NUCLEOTIDE SEQUENCE [LARGE SCALE GENOMIC DNA]</scope>
    <source>
        <strain evidence="1 2">MED92</strain>
    </source>
</reference>